<keyword evidence="3" id="KW-0862">Zinc</keyword>
<evidence type="ECO:0000256" key="2">
    <source>
        <dbReference type="ARBA" id="ARBA00022771"/>
    </source>
</evidence>
<evidence type="ECO:0000256" key="3">
    <source>
        <dbReference type="ARBA" id="ARBA00022833"/>
    </source>
</evidence>
<dbReference type="AlphaFoldDB" id="A0A8H6X4H5"/>
<evidence type="ECO:0000256" key="4">
    <source>
        <dbReference type="PROSITE-ProRule" id="PRU00134"/>
    </source>
</evidence>
<comment type="caution">
    <text evidence="6">The sequence shown here is derived from an EMBL/GenBank/DDBJ whole genome shotgun (WGS) entry which is preliminary data.</text>
</comment>
<evidence type="ECO:0000313" key="7">
    <source>
        <dbReference type="Proteomes" id="UP000620124"/>
    </source>
</evidence>
<accession>A0A8H6X4H5</accession>
<keyword evidence="7" id="KW-1185">Reference proteome</keyword>
<keyword evidence="1" id="KW-0479">Metal-binding</keyword>
<dbReference type="SUPFAM" id="SSF144232">
    <property type="entry name" value="HIT/MYND zinc finger-like"/>
    <property type="match status" value="1"/>
</dbReference>
<reference evidence="6" key="1">
    <citation type="submission" date="2020-05" db="EMBL/GenBank/DDBJ databases">
        <title>Mycena genomes resolve the evolution of fungal bioluminescence.</title>
        <authorList>
            <person name="Tsai I.J."/>
        </authorList>
    </citation>
    <scope>NUCLEOTIDE SEQUENCE</scope>
    <source>
        <strain evidence="6">CCC161011</strain>
    </source>
</reference>
<dbReference type="Gene3D" id="6.10.140.2220">
    <property type="match status" value="1"/>
</dbReference>
<dbReference type="GO" id="GO:0008270">
    <property type="term" value="F:zinc ion binding"/>
    <property type="evidence" value="ECO:0007669"/>
    <property type="project" value="UniProtKB-KW"/>
</dbReference>
<keyword evidence="2 4" id="KW-0863">Zinc-finger</keyword>
<sequence>MSQKVLLLPVFYAYLDPARTPAAAALAEPRFSAQSSSIMPAYFSLMALPHIPAPSRSACIALWNRAWSWCQFLHEYRDNVADLAPPRNLYNIFVGLLCYVQSWDPTLAITVTTPGLCVIVAAAWANFLDLGDIQRLNHLARFFLRDADGKPPGHRLPWLEEYIEGAGGSPSDLASLVVRHIRLGLHKKPLPAAEISLILVASTFLTTTADFSHNNPGGLPSQNSYEAALLAHGILWMAQSVKAGLLHAIITSTVHGRGNAHRQLEYYLTVTLPASLVYRNVVARLDAAYKDIRDISDDHLIIQFRQSSLYSHWQKLTALASERIDLLKKFEACDLNPLKACDNVECGAIQPKKQLQRCSGCLEFYYCPRDRCQRLDWKTGHRETCQVFRSLRREEVLGVKDMAFLRAVVQSDYSEVRSAVNAKKLFFMHHNPGMATATTVDYTEGRHSITVDVVPPGTDLAEDPLERARWRDLISRLARSRGKMELQFVLVREGTRIRLRILRQRFENSQLHYTLLAFAATIPADPRAHIAHLSSPTAENIMGIEVLTAY</sequence>
<dbReference type="EMBL" id="JACAZI010000028">
    <property type="protein sequence ID" value="KAF7333859.1"/>
    <property type="molecule type" value="Genomic_DNA"/>
</dbReference>
<evidence type="ECO:0000259" key="5">
    <source>
        <dbReference type="PROSITE" id="PS50865"/>
    </source>
</evidence>
<dbReference type="PROSITE" id="PS50865">
    <property type="entry name" value="ZF_MYND_2"/>
    <property type="match status" value="1"/>
</dbReference>
<feature type="domain" description="MYND-type" evidence="5">
    <location>
        <begin position="343"/>
        <end position="385"/>
    </location>
</feature>
<gene>
    <name evidence="6" type="ORF">MVEN_02342900</name>
</gene>
<proteinExistence type="predicted"/>
<dbReference type="Pfam" id="PF01753">
    <property type="entry name" value="zf-MYND"/>
    <property type="match status" value="1"/>
</dbReference>
<dbReference type="Proteomes" id="UP000620124">
    <property type="component" value="Unassembled WGS sequence"/>
</dbReference>
<protein>
    <submittedName>
        <fullName evidence="6">MYND-type domain-containing protein</fullName>
    </submittedName>
</protein>
<evidence type="ECO:0000313" key="6">
    <source>
        <dbReference type="EMBL" id="KAF7333859.1"/>
    </source>
</evidence>
<name>A0A8H6X4H5_9AGAR</name>
<dbReference type="OrthoDB" id="2890955at2759"/>
<dbReference type="InterPro" id="IPR002893">
    <property type="entry name" value="Znf_MYND"/>
</dbReference>
<evidence type="ECO:0000256" key="1">
    <source>
        <dbReference type="ARBA" id="ARBA00022723"/>
    </source>
</evidence>
<organism evidence="6 7">
    <name type="scientific">Mycena venus</name>
    <dbReference type="NCBI Taxonomy" id="2733690"/>
    <lineage>
        <taxon>Eukaryota</taxon>
        <taxon>Fungi</taxon>
        <taxon>Dikarya</taxon>
        <taxon>Basidiomycota</taxon>
        <taxon>Agaricomycotina</taxon>
        <taxon>Agaricomycetes</taxon>
        <taxon>Agaricomycetidae</taxon>
        <taxon>Agaricales</taxon>
        <taxon>Marasmiineae</taxon>
        <taxon>Mycenaceae</taxon>
        <taxon>Mycena</taxon>
    </lineage>
</organism>